<name>A0A0C5WL75_9FLAO</name>
<dbReference type="RefSeq" id="WP_044638286.1">
    <property type="nucleotide sequence ID" value="NZ_CP007202.1"/>
</dbReference>
<dbReference type="STRING" id="1454006.AW14_07920"/>
<evidence type="ECO:0000313" key="1">
    <source>
        <dbReference type="EMBL" id="AJR03565.1"/>
    </source>
</evidence>
<dbReference type="HOGENOM" id="CLU_080976_1_0_10"/>
<protein>
    <submittedName>
        <fullName evidence="1">Uncharacterized protein</fullName>
    </submittedName>
</protein>
<dbReference type="AlphaFoldDB" id="A0A0C5WL75"/>
<dbReference type="EMBL" id="CP007202">
    <property type="protein sequence ID" value="AJR03565.1"/>
    <property type="molecule type" value="Genomic_DNA"/>
</dbReference>
<organism evidence="1 2">
    <name type="scientific">Siansivirga zeaxanthinifaciens CC-SAMT-1</name>
    <dbReference type="NCBI Taxonomy" id="1454006"/>
    <lineage>
        <taxon>Bacteria</taxon>
        <taxon>Pseudomonadati</taxon>
        <taxon>Bacteroidota</taxon>
        <taxon>Flavobacteriia</taxon>
        <taxon>Flavobacteriales</taxon>
        <taxon>Flavobacteriaceae</taxon>
        <taxon>Siansivirga</taxon>
    </lineage>
</organism>
<keyword evidence="2" id="KW-1185">Reference proteome</keyword>
<dbReference type="KEGG" id="sze:AW14_07920"/>
<dbReference type="Proteomes" id="UP000032229">
    <property type="component" value="Chromosome"/>
</dbReference>
<dbReference type="InterPro" id="IPR046484">
    <property type="entry name" value="DUF6577"/>
</dbReference>
<proteinExistence type="predicted"/>
<sequence>MTKFIEKQLIETFKNETQFDRDELFAFLKQFDPEMTETALSWRIHDLLNKNIIKSVKRGVYSISNSKKYVPAISDKLVKLSKIVAKEFDDLDYCLWSTEWFNDFTRHQIGTFFYLLEVERDFVEEVFNAYSESKQFRVYLDPNEDIMERYVESEISIVIKPLISRSPKQKVSIKPKSKDKIQVPTLEKMLVDVFCDPVTFYTVQGSEMETLFENALKRYHVNFSRMLNYAKRRKKEPQLKAYMSEHFGDLLKDILE</sequence>
<gene>
    <name evidence="1" type="ORF">AW14_07920</name>
</gene>
<dbReference type="OrthoDB" id="594275at2"/>
<reference evidence="1 2" key="1">
    <citation type="submission" date="2014-02" db="EMBL/GenBank/DDBJ databases">
        <authorList>
            <person name="Young C.-C."/>
            <person name="Hameed A."/>
            <person name="Huang H.-C."/>
            <person name="Shahina M."/>
        </authorList>
    </citation>
    <scope>NUCLEOTIDE SEQUENCE [LARGE SCALE GENOMIC DNA]</scope>
    <source>
        <strain evidence="1 2">CC-SAMT-1</strain>
    </source>
</reference>
<evidence type="ECO:0000313" key="2">
    <source>
        <dbReference type="Proteomes" id="UP000032229"/>
    </source>
</evidence>
<dbReference type="Pfam" id="PF20217">
    <property type="entry name" value="DUF6577"/>
    <property type="match status" value="1"/>
</dbReference>
<accession>A0A0C5WL75</accession>